<dbReference type="EMBL" id="CAVLGL010000057">
    <property type="protein sequence ID" value="CAK1583427.1"/>
    <property type="molecule type" value="Genomic_DNA"/>
</dbReference>
<feature type="signal peptide" evidence="4">
    <location>
        <begin position="1"/>
        <end position="17"/>
    </location>
</feature>
<keyword evidence="1 4" id="KW-0732">Signal</keyword>
<evidence type="ECO:0000313" key="7">
    <source>
        <dbReference type="Proteomes" id="UP001314205"/>
    </source>
</evidence>
<evidence type="ECO:0000256" key="3">
    <source>
        <dbReference type="SAM" id="Phobius"/>
    </source>
</evidence>
<feature type="region of interest" description="Disordered" evidence="2">
    <location>
        <begin position="355"/>
        <end position="444"/>
    </location>
</feature>
<proteinExistence type="predicted"/>
<feature type="region of interest" description="Disordered" evidence="2">
    <location>
        <begin position="1536"/>
        <end position="1555"/>
    </location>
</feature>
<evidence type="ECO:0000259" key="5">
    <source>
        <dbReference type="PROSITE" id="PS50184"/>
    </source>
</evidence>
<protein>
    <recommendedName>
        <fullName evidence="5">VWFC domain-containing protein</fullName>
    </recommendedName>
</protein>
<keyword evidence="7" id="KW-1185">Reference proteome</keyword>
<dbReference type="SMART" id="SM00214">
    <property type="entry name" value="VWC"/>
    <property type="match status" value="3"/>
</dbReference>
<feature type="region of interest" description="Disordered" evidence="2">
    <location>
        <begin position="769"/>
        <end position="791"/>
    </location>
</feature>
<evidence type="ECO:0000256" key="2">
    <source>
        <dbReference type="SAM" id="MobiDB-lite"/>
    </source>
</evidence>
<accession>A0AAV1KNR1</accession>
<dbReference type="InterPro" id="IPR003961">
    <property type="entry name" value="FN3_dom"/>
</dbReference>
<organism evidence="6 7">
    <name type="scientific">Parnassius mnemosyne</name>
    <name type="common">clouded apollo</name>
    <dbReference type="NCBI Taxonomy" id="213953"/>
    <lineage>
        <taxon>Eukaryota</taxon>
        <taxon>Metazoa</taxon>
        <taxon>Ecdysozoa</taxon>
        <taxon>Arthropoda</taxon>
        <taxon>Hexapoda</taxon>
        <taxon>Insecta</taxon>
        <taxon>Pterygota</taxon>
        <taxon>Neoptera</taxon>
        <taxon>Endopterygota</taxon>
        <taxon>Lepidoptera</taxon>
        <taxon>Glossata</taxon>
        <taxon>Ditrysia</taxon>
        <taxon>Papilionoidea</taxon>
        <taxon>Papilionidae</taxon>
        <taxon>Parnassiinae</taxon>
        <taxon>Parnassini</taxon>
        <taxon>Parnassius</taxon>
        <taxon>Driopa</taxon>
    </lineage>
</organism>
<feature type="transmembrane region" description="Helical" evidence="3">
    <location>
        <begin position="1502"/>
        <end position="1528"/>
    </location>
</feature>
<comment type="caution">
    <text evidence="6">The sequence shown here is derived from an EMBL/GenBank/DDBJ whole genome shotgun (WGS) entry which is preliminary data.</text>
</comment>
<name>A0AAV1KNR1_9NEOP</name>
<dbReference type="InterPro" id="IPR001007">
    <property type="entry name" value="VWF_dom"/>
</dbReference>
<evidence type="ECO:0000256" key="4">
    <source>
        <dbReference type="SAM" id="SignalP"/>
    </source>
</evidence>
<reference evidence="6 7" key="1">
    <citation type="submission" date="2023-11" db="EMBL/GenBank/DDBJ databases">
        <authorList>
            <person name="Hedman E."/>
            <person name="Englund M."/>
            <person name="Stromberg M."/>
            <person name="Nyberg Akerstrom W."/>
            <person name="Nylinder S."/>
            <person name="Jareborg N."/>
            <person name="Kallberg Y."/>
            <person name="Kronander E."/>
        </authorList>
    </citation>
    <scope>NUCLEOTIDE SEQUENCE [LARGE SCALE GENOMIC DNA]</scope>
</reference>
<sequence>MTMGVCAVALWCAVVAAVVTTATTYTVDCNHEYTDCDTELSKMGGEDEEAIASQQLSHLTLPPFAFTSATVPTKVFPETSRTTTTTTSPTRSTSAPVSTTDSKGDVDTTTAMSEINDPMLKPKPRLLDLSVDELQSFANALHNQSNQNHKKVIADLSEVSLDVDEDEEPPRLITSGPKNKDISDKFYSNLQIPFNPLLSIDRSDEMEMCKENEIMYKVGEHIDRGCEETCECTATGVFDCSPRCKHPYIRRGRRLNDPLCFESPVDECCSLIACASGTGEPKSTTIEMCRYGNETYPVGAKWHIGCEQTCICEGNSIVTCKPRCNRLPLSDKCINVQDPNDECCEVQVCDVSSDVHEEPENITISSSSSTSTTTSTTSTSTTPVTTSTYKSPSTSSTTYKSPSTSSTTYKSPSTSSTTYKSPSSSSTTTVSSSENTSETGRSIYFKDDSFRPTMRPFDLSEPIGSVKVLQNNSVQVNLMHMNNSEEPIHLLLSSDGGRTFKDVELKYTNLILNLEGGKDYILKTKETGTKFNFTITATDAAANEVQFEEEVSSIKIGCHQDGKLYAVGEEFHIGCTELCECTGPETRECAALVCPSHVGLELVSKGCVRWATSPPAQPPNCCPRSARCLSDGTCHYKGVAVPNWSEVPIELTGCEQRCFCENGELDCQEVCSPLPALPPQSLRCPLNHRPAAVNISDEDCCKQWGCLPNAGYKNGSKYHTHVLPSHDEMHLLNFVTPIAPVLPTFTTSVLPTPLATTETTDFFRHLSPVKTRPKTNKPAASPRAPGPIIGDTEHRYQQDSQEYIKGDNLTDYNPNDFKHRPFKFLQPIHPVTSINVNWDTPQKPSKSMPVAPVPIQNQPTHINFVIPDSKTHELIQQSKNNHILESKSLTAHDAFIKQMHESVSKVPLLQSHNLNFFLPAHDKKFPSHIPFGFGETKTTTQRAKPAKDFFEPLHNQSSDYHRKYPNPLTYKNGRHDHGSHGKHVTILRTKDLKPVRPPDTGKNNKSWPQTNVHVLTKAPNPYETVLFRVLPEAITDMQKVPSNTAKLPKVSDKSYSTLDLEHMLSQMEVESEVNRNLGRSADKDLGAQSAGPIAQPGFPPKLPRPQEPFLPTVIPDNRYPQEDIPDYDQNNIHRPLNLDPTFTGLPPGLPLPPAYGDDNKKLKVILLQADSATSIKMIFGLPPVLVGLRGSVDLRYTDTADEDVSHWYSQIFAPADEILGTQRLDFRLTGLKPSTTYKIRGKLYLHNLPVEPESDIFTVRTLDLPTVPPVEEKRREIDSRLAVVDVNDTTAHISWRHFNEDELEFIDGIQVRYRPVGTPIYSMTELLHHSRSLAELIELRPGVRYEASLVLIPPPRAVTELFDPSSVEFTTSPYVDPYNWSVSVEVHAVGSEAAELTWHGVPVPAERWVRVYRAAHACGASRKEHDAFRLAARDLPPTVTLTGLQPNSKCRVWLELFLTNGKVKTSNVVEIHTKPENSPEPIDNVIEASSIAGGRGTPRGDYYGALVVVGVIAALGALTSLLLLLVVVRRHRPRSVPITPVPSAPRESSLPPYDNPAYKLELQQETMGN</sequence>
<feature type="domain" description="VWFC" evidence="5">
    <location>
        <begin position="287"/>
        <end position="350"/>
    </location>
</feature>
<dbReference type="GO" id="GO:0045597">
    <property type="term" value="P:positive regulation of cell differentiation"/>
    <property type="evidence" value="ECO:0007669"/>
    <property type="project" value="TreeGrafter"/>
</dbReference>
<dbReference type="GO" id="GO:0007155">
    <property type="term" value="P:cell adhesion"/>
    <property type="evidence" value="ECO:0007669"/>
    <property type="project" value="TreeGrafter"/>
</dbReference>
<dbReference type="PANTHER" id="PTHR11348:SF34">
    <property type="entry name" value="EPIDERMAL CELL SURFACE RECEPTOR-RELATED"/>
    <property type="match status" value="1"/>
</dbReference>
<keyword evidence="3" id="KW-0812">Transmembrane</keyword>
<dbReference type="GO" id="GO:0005178">
    <property type="term" value="F:integrin binding"/>
    <property type="evidence" value="ECO:0007669"/>
    <property type="project" value="TreeGrafter"/>
</dbReference>
<dbReference type="GO" id="GO:0005615">
    <property type="term" value="C:extracellular space"/>
    <property type="evidence" value="ECO:0007669"/>
    <property type="project" value="TreeGrafter"/>
</dbReference>
<keyword evidence="3" id="KW-0472">Membrane</keyword>
<dbReference type="InterPro" id="IPR013783">
    <property type="entry name" value="Ig-like_fold"/>
</dbReference>
<dbReference type="PROSITE" id="PS01208">
    <property type="entry name" value="VWFC_1"/>
    <property type="match status" value="1"/>
</dbReference>
<gene>
    <name evidence="6" type="ORF">PARMNEM_LOCUS4822</name>
</gene>
<dbReference type="InterPro" id="IPR036116">
    <property type="entry name" value="FN3_sf"/>
</dbReference>
<evidence type="ECO:0000313" key="6">
    <source>
        <dbReference type="EMBL" id="CAK1583427.1"/>
    </source>
</evidence>
<feature type="chain" id="PRO_5043628770" description="VWFC domain-containing protein" evidence="4">
    <location>
        <begin position="18"/>
        <end position="1569"/>
    </location>
</feature>
<feature type="compositionally biased region" description="Low complexity" evidence="2">
    <location>
        <begin position="79"/>
        <end position="100"/>
    </location>
</feature>
<dbReference type="SUPFAM" id="SSF49265">
    <property type="entry name" value="Fibronectin type III"/>
    <property type="match status" value="1"/>
</dbReference>
<dbReference type="Proteomes" id="UP001314205">
    <property type="component" value="Unassembled WGS sequence"/>
</dbReference>
<dbReference type="Gene3D" id="2.60.40.10">
    <property type="entry name" value="Immunoglobulins"/>
    <property type="match status" value="1"/>
</dbReference>
<evidence type="ECO:0000256" key="1">
    <source>
        <dbReference type="ARBA" id="ARBA00022729"/>
    </source>
</evidence>
<dbReference type="InterPro" id="IPR050941">
    <property type="entry name" value="CCN"/>
</dbReference>
<feature type="compositionally biased region" description="Low complexity" evidence="2">
    <location>
        <begin position="365"/>
        <end position="433"/>
    </location>
</feature>
<dbReference type="PANTHER" id="PTHR11348">
    <property type="entry name" value="CONNECTIVE TISSUE GROWTH FACTOR-RELATED"/>
    <property type="match status" value="1"/>
</dbReference>
<feature type="region of interest" description="Disordered" evidence="2">
    <location>
        <begin position="76"/>
        <end position="107"/>
    </location>
</feature>
<dbReference type="PROSITE" id="PS50184">
    <property type="entry name" value="VWFC_2"/>
    <property type="match status" value="1"/>
</dbReference>
<keyword evidence="3" id="KW-1133">Transmembrane helix</keyword>
<dbReference type="CDD" id="cd00063">
    <property type="entry name" value="FN3"/>
    <property type="match status" value="1"/>
</dbReference>